<dbReference type="EMBL" id="CP133612">
    <property type="protein sequence ID" value="WMV08553.1"/>
    <property type="molecule type" value="Genomic_DNA"/>
</dbReference>
<evidence type="ECO:0000313" key="2">
    <source>
        <dbReference type="Proteomes" id="UP001234989"/>
    </source>
</evidence>
<organism evidence="1 2">
    <name type="scientific">Solanum verrucosum</name>
    <dbReference type="NCBI Taxonomy" id="315347"/>
    <lineage>
        <taxon>Eukaryota</taxon>
        <taxon>Viridiplantae</taxon>
        <taxon>Streptophyta</taxon>
        <taxon>Embryophyta</taxon>
        <taxon>Tracheophyta</taxon>
        <taxon>Spermatophyta</taxon>
        <taxon>Magnoliopsida</taxon>
        <taxon>eudicotyledons</taxon>
        <taxon>Gunneridae</taxon>
        <taxon>Pentapetalae</taxon>
        <taxon>asterids</taxon>
        <taxon>lamiids</taxon>
        <taxon>Solanales</taxon>
        <taxon>Solanaceae</taxon>
        <taxon>Solanoideae</taxon>
        <taxon>Solaneae</taxon>
        <taxon>Solanum</taxon>
    </lineage>
</organism>
<name>A0AAF0PPG9_SOLVR</name>
<keyword evidence="2" id="KW-1185">Reference proteome</keyword>
<protein>
    <submittedName>
        <fullName evidence="1">Uncharacterized protein</fullName>
    </submittedName>
</protein>
<gene>
    <name evidence="1" type="ORF">MTR67_001938</name>
</gene>
<proteinExistence type="predicted"/>
<evidence type="ECO:0000313" key="1">
    <source>
        <dbReference type="EMBL" id="WMV08553.1"/>
    </source>
</evidence>
<accession>A0AAF0PPG9</accession>
<sequence length="43" mass="5000">MMVNLISSTCNKSSFLASYLLEHYSTEVFEPFLVDVALYIPYY</sequence>
<reference evidence="1" key="1">
    <citation type="submission" date="2023-08" db="EMBL/GenBank/DDBJ databases">
        <title>A de novo genome assembly of Solanum verrucosum Schlechtendal, a Mexican diploid species geographically isolated from the other diploid A-genome species in potato relatives.</title>
        <authorList>
            <person name="Hosaka K."/>
        </authorList>
    </citation>
    <scope>NUCLEOTIDE SEQUENCE</scope>
    <source>
        <tissue evidence="1">Young leaves</tissue>
    </source>
</reference>
<dbReference type="Proteomes" id="UP001234989">
    <property type="component" value="Chromosome 1"/>
</dbReference>
<dbReference type="AlphaFoldDB" id="A0AAF0PPG9"/>